<gene>
    <name evidence="3" type="ORF">EEX84_11205</name>
</gene>
<dbReference type="SUPFAM" id="SSF50118">
    <property type="entry name" value="Cell growth inhibitor/plasmid maintenance toxic component"/>
    <property type="match status" value="1"/>
</dbReference>
<dbReference type="PANTHER" id="PTHR33988:SF3">
    <property type="entry name" value="ENDORIBONUCLEASE TOXIN CHPB-RELATED"/>
    <property type="match status" value="1"/>
</dbReference>
<dbReference type="Proteomes" id="UP000275473">
    <property type="component" value="Unassembled WGS sequence"/>
</dbReference>
<evidence type="ECO:0000313" key="3">
    <source>
        <dbReference type="EMBL" id="RNF38956.1"/>
    </source>
</evidence>
<evidence type="ECO:0000256" key="1">
    <source>
        <dbReference type="ARBA" id="ARBA00007521"/>
    </source>
</evidence>
<dbReference type="InterPro" id="IPR011067">
    <property type="entry name" value="Plasmid_toxin/cell-grow_inhib"/>
</dbReference>
<proteinExistence type="inferred from homology"/>
<keyword evidence="2" id="KW-1277">Toxin-antitoxin system</keyword>
<protein>
    <submittedName>
        <fullName evidence="3">Type II toxin-antitoxin system PemK/MazF family toxin</fullName>
    </submittedName>
</protein>
<dbReference type="AlphaFoldDB" id="A0A3M8P5J1"/>
<keyword evidence="4" id="KW-1185">Reference proteome</keyword>
<comment type="similarity">
    <text evidence="1">Belongs to the PemK/MazF family.</text>
</comment>
<dbReference type="GO" id="GO:0003677">
    <property type="term" value="F:DNA binding"/>
    <property type="evidence" value="ECO:0007669"/>
    <property type="project" value="InterPro"/>
</dbReference>
<dbReference type="EMBL" id="RIAX01000008">
    <property type="protein sequence ID" value="RNF38956.1"/>
    <property type="molecule type" value="Genomic_DNA"/>
</dbReference>
<dbReference type="GO" id="GO:0004521">
    <property type="term" value="F:RNA endonuclease activity"/>
    <property type="evidence" value="ECO:0007669"/>
    <property type="project" value="TreeGrafter"/>
</dbReference>
<dbReference type="Pfam" id="PF02452">
    <property type="entry name" value="PemK_toxin"/>
    <property type="match status" value="1"/>
</dbReference>
<dbReference type="GO" id="GO:0016075">
    <property type="term" value="P:rRNA catabolic process"/>
    <property type="evidence" value="ECO:0007669"/>
    <property type="project" value="TreeGrafter"/>
</dbReference>
<evidence type="ECO:0000256" key="2">
    <source>
        <dbReference type="ARBA" id="ARBA00022649"/>
    </source>
</evidence>
<accession>A0A3M8P5J1</accession>
<sequence>MVKKFYQGDIVLLDFHPQAGREQSGRRPAVIISNDFFNSLSNIAIVCPISNTKNEFPLNFLLDSRTTTQGSILCQHVKSLDLSARNAVFIEKLPANSFSEVKEIVFSQMA</sequence>
<reference evidence="3 4" key="1">
    <citation type="journal article" date="2018" name="Int. J. Syst. Evol. Microbiol.">
        <title>Planococcus salinus sp. nov., a moderately halophilic bacterium isolated from a saline-alkali soil.</title>
        <authorList>
            <person name="Gan L."/>
        </authorList>
    </citation>
    <scope>NUCLEOTIDE SEQUENCE [LARGE SCALE GENOMIC DNA]</scope>
    <source>
        <strain evidence="3 4">LCB217</strain>
    </source>
</reference>
<comment type="caution">
    <text evidence="3">The sequence shown here is derived from an EMBL/GenBank/DDBJ whole genome shotgun (WGS) entry which is preliminary data.</text>
</comment>
<dbReference type="InterPro" id="IPR003477">
    <property type="entry name" value="PemK-like"/>
</dbReference>
<name>A0A3M8P5J1_9BACL</name>
<evidence type="ECO:0000313" key="4">
    <source>
        <dbReference type="Proteomes" id="UP000275473"/>
    </source>
</evidence>
<dbReference type="GO" id="GO:0006402">
    <property type="term" value="P:mRNA catabolic process"/>
    <property type="evidence" value="ECO:0007669"/>
    <property type="project" value="TreeGrafter"/>
</dbReference>
<dbReference type="Gene3D" id="2.30.30.110">
    <property type="match status" value="1"/>
</dbReference>
<dbReference type="PANTHER" id="PTHR33988">
    <property type="entry name" value="ENDORIBONUCLEASE MAZF-RELATED"/>
    <property type="match status" value="1"/>
</dbReference>
<dbReference type="OrthoDB" id="9808744at2"/>
<dbReference type="RefSeq" id="WP_123165738.1">
    <property type="nucleotide sequence ID" value="NZ_RIAX01000008.1"/>
</dbReference>
<organism evidence="3 4">
    <name type="scientific">Planococcus salinus</name>
    <dbReference type="NCBI Taxonomy" id="1848460"/>
    <lineage>
        <taxon>Bacteria</taxon>
        <taxon>Bacillati</taxon>
        <taxon>Bacillota</taxon>
        <taxon>Bacilli</taxon>
        <taxon>Bacillales</taxon>
        <taxon>Caryophanaceae</taxon>
        <taxon>Planococcus</taxon>
    </lineage>
</organism>